<evidence type="ECO:0000313" key="3">
    <source>
        <dbReference type="EMBL" id="MBO8425131.1"/>
    </source>
</evidence>
<protein>
    <submittedName>
        <fullName evidence="3">Toxin co-regulated pilus biosynthesis Q family protein</fullName>
    </submittedName>
</protein>
<feature type="signal peptide" evidence="1">
    <location>
        <begin position="1"/>
        <end position="20"/>
    </location>
</feature>
<feature type="chain" id="PRO_5038628070" evidence="1">
    <location>
        <begin position="21"/>
        <end position="314"/>
    </location>
</feature>
<name>A0A9D9DF20_9PROT</name>
<organism evidence="3 4">
    <name type="scientific">Candidatus Enterousia avistercoris</name>
    <dbReference type="NCBI Taxonomy" id="2840788"/>
    <lineage>
        <taxon>Bacteria</taxon>
        <taxon>Pseudomonadati</taxon>
        <taxon>Pseudomonadota</taxon>
        <taxon>Alphaproteobacteria</taxon>
        <taxon>Candidatus Enterousia</taxon>
    </lineage>
</organism>
<proteinExistence type="predicted"/>
<sequence>MFRKILIVAMFATAAGYCFAAENALPQVVTSEVFYTQEVVPVETQYVEYSEPQPVVQEVPVWPIAGSDADVEIACDDGACSGKKQQDNIRIVSKIGSDLVVENNFNLGTDSTGYGGWSGGANMLHGAQVPAGFDDACNSGAEMPLLGREMLEDDGGTVLTVARSGRNDCTQYRDGYTAFMAKMGATDEEIAAVNADIETDTASGATDVSLDAEIAVDISADAEPAPVLTDQVRSWVVASGQTLREVLQDWCNKEGWDLIWATSREYPIEASAVFKGRFVDVASALVRNFARATPIPYAKFYKGNRVLVISTTEE</sequence>
<evidence type="ECO:0000256" key="1">
    <source>
        <dbReference type="SAM" id="SignalP"/>
    </source>
</evidence>
<keyword evidence="1" id="KW-0732">Signal</keyword>
<dbReference type="InterPro" id="IPR018927">
    <property type="entry name" value="Pilus_synth_Q_C"/>
</dbReference>
<feature type="domain" description="Toxin co-regulated pilus biosynthesis protein Q C-terminal" evidence="2">
    <location>
        <begin position="233"/>
        <end position="310"/>
    </location>
</feature>
<dbReference type="EMBL" id="JADINC010000023">
    <property type="protein sequence ID" value="MBO8425131.1"/>
    <property type="molecule type" value="Genomic_DNA"/>
</dbReference>
<reference evidence="3" key="1">
    <citation type="submission" date="2020-10" db="EMBL/GenBank/DDBJ databases">
        <authorList>
            <person name="Gilroy R."/>
        </authorList>
    </citation>
    <scope>NUCLEOTIDE SEQUENCE</scope>
    <source>
        <strain evidence="3">8207</strain>
    </source>
</reference>
<dbReference type="Pfam" id="PF10671">
    <property type="entry name" value="TcpQ"/>
    <property type="match status" value="1"/>
</dbReference>
<accession>A0A9D9DF20</accession>
<evidence type="ECO:0000313" key="4">
    <source>
        <dbReference type="Proteomes" id="UP000823630"/>
    </source>
</evidence>
<evidence type="ECO:0000259" key="2">
    <source>
        <dbReference type="Pfam" id="PF10671"/>
    </source>
</evidence>
<dbReference type="Gene3D" id="3.55.50.70">
    <property type="match status" value="1"/>
</dbReference>
<dbReference type="Proteomes" id="UP000823630">
    <property type="component" value="Unassembled WGS sequence"/>
</dbReference>
<reference evidence="3" key="2">
    <citation type="journal article" date="2021" name="PeerJ">
        <title>Extensive microbial diversity within the chicken gut microbiome revealed by metagenomics and culture.</title>
        <authorList>
            <person name="Gilroy R."/>
            <person name="Ravi A."/>
            <person name="Getino M."/>
            <person name="Pursley I."/>
            <person name="Horton D.L."/>
            <person name="Alikhan N.F."/>
            <person name="Baker D."/>
            <person name="Gharbi K."/>
            <person name="Hall N."/>
            <person name="Watson M."/>
            <person name="Adriaenssens E.M."/>
            <person name="Foster-Nyarko E."/>
            <person name="Jarju S."/>
            <person name="Secka A."/>
            <person name="Antonio M."/>
            <person name="Oren A."/>
            <person name="Chaudhuri R.R."/>
            <person name="La Ragione R."/>
            <person name="Hildebrand F."/>
            <person name="Pallen M.J."/>
        </authorList>
    </citation>
    <scope>NUCLEOTIDE SEQUENCE</scope>
    <source>
        <strain evidence="3">8207</strain>
    </source>
</reference>
<comment type="caution">
    <text evidence="3">The sequence shown here is derived from an EMBL/GenBank/DDBJ whole genome shotgun (WGS) entry which is preliminary data.</text>
</comment>
<dbReference type="AlphaFoldDB" id="A0A9D9DF20"/>
<gene>
    <name evidence="3" type="ORF">IAC69_01475</name>
</gene>